<sequence>MKEILYLSNYLRKWLIYCNIICDMSSIALKLPIFSVLEDFIMLLGRNKRWPTKSNHGSRPNSHIVRQLKKKAYHTRQSDPKSTA</sequence>
<gene>
    <name evidence="1" type="ORF">BSTOLATCC_MIC36554</name>
</gene>
<keyword evidence="2" id="KW-1185">Reference proteome</keyword>
<comment type="caution">
    <text evidence="1">The sequence shown here is derived from an EMBL/GenBank/DDBJ whole genome shotgun (WGS) entry which is preliminary data.</text>
</comment>
<organism evidence="1 2">
    <name type="scientific">Blepharisma stoltei</name>
    <dbReference type="NCBI Taxonomy" id="1481888"/>
    <lineage>
        <taxon>Eukaryota</taxon>
        <taxon>Sar</taxon>
        <taxon>Alveolata</taxon>
        <taxon>Ciliophora</taxon>
        <taxon>Postciliodesmatophora</taxon>
        <taxon>Heterotrichea</taxon>
        <taxon>Heterotrichida</taxon>
        <taxon>Blepharismidae</taxon>
        <taxon>Blepharisma</taxon>
    </lineage>
</organism>
<dbReference type="AlphaFoldDB" id="A0AAU9J9E1"/>
<accession>A0AAU9J9E1</accession>
<evidence type="ECO:0000313" key="2">
    <source>
        <dbReference type="Proteomes" id="UP001162131"/>
    </source>
</evidence>
<reference evidence="1" key="1">
    <citation type="submission" date="2021-09" db="EMBL/GenBank/DDBJ databases">
        <authorList>
            <consortium name="AG Swart"/>
            <person name="Singh M."/>
            <person name="Singh A."/>
            <person name="Seah K."/>
            <person name="Emmerich C."/>
        </authorList>
    </citation>
    <scope>NUCLEOTIDE SEQUENCE</scope>
    <source>
        <strain evidence="1">ATCC30299</strain>
    </source>
</reference>
<proteinExistence type="predicted"/>
<name>A0AAU9J9E1_9CILI</name>
<dbReference type="EMBL" id="CAJZBQ010000036">
    <property type="protein sequence ID" value="CAG9324774.1"/>
    <property type="molecule type" value="Genomic_DNA"/>
</dbReference>
<dbReference type="Proteomes" id="UP001162131">
    <property type="component" value="Unassembled WGS sequence"/>
</dbReference>
<protein>
    <submittedName>
        <fullName evidence="1">Uncharacterized protein</fullName>
    </submittedName>
</protein>
<evidence type="ECO:0000313" key="1">
    <source>
        <dbReference type="EMBL" id="CAG9324774.1"/>
    </source>
</evidence>